<dbReference type="Gene3D" id="1.10.246.20">
    <property type="entry name" value="Coactivator CBP, KIX domain"/>
    <property type="match status" value="1"/>
</dbReference>
<dbReference type="PANTHER" id="PTHR35300">
    <property type="entry name" value="COACTIVATOR CBP, KIX DOMAIN-CONTAINING PROTEIN-RELATED"/>
    <property type="match status" value="1"/>
</dbReference>
<feature type="region of interest" description="Disordered" evidence="2">
    <location>
        <begin position="419"/>
        <end position="438"/>
    </location>
</feature>
<reference evidence="3" key="1">
    <citation type="submission" date="2021-01" db="EMBL/GenBank/DDBJ databases">
        <title>Adiantum capillus-veneris genome.</title>
        <authorList>
            <person name="Fang Y."/>
            <person name="Liao Q."/>
        </authorList>
    </citation>
    <scope>NUCLEOTIDE SEQUENCE</scope>
    <source>
        <strain evidence="3">H3</strain>
        <tissue evidence="3">Leaf</tissue>
    </source>
</reference>
<accession>A0A9D4ZHF6</accession>
<evidence type="ECO:0000256" key="1">
    <source>
        <dbReference type="ARBA" id="ARBA00023242"/>
    </source>
</evidence>
<dbReference type="OrthoDB" id="1937968at2759"/>
<dbReference type="AlphaFoldDB" id="A0A9D4ZHF6"/>
<sequence>MPRPGPRPYECIRRAWHSDSHQPLRGTLIHEIFRLVNELHSTSTRRKKEWQEKLPIVVLRAEEILYSKANSEGEYADVETLRSRLDDAVNTMIRREDGEEEGLYLVPCVEAALSLGCVPKKTPRSQRQGSSRQLLNVARRVAPAVRHAGKEDGNVAIYMDSLCSHSCSTFGLMTQTVPLHDPDLHSLPHTSNSSFCPVGAFWGPNPCHARDTTGSILPRSTSFPKTLDPHHPVVTALYPKQGALVQFLRETNASRFLGDSPLDVPLFGSPQKNFNVQELRPQELLDPAERSGTRMASRFLNGYTATCPSDNRLSHTNPRLPWDGCADDFQKTGGPGGASSEWGINLQANKCSSNSVNGLVGSVPKAERSLLTIRCKSDKALNNTVPTLSTNNNSTTSLWGDHDLQLRLGPPTSEHFAMPVPPTNASAPKRTRKFTSSLQTAHQPSYYIKVAMVETMTQGDCKGSPPSELQLSNVLDDTVQMTCLQANRTHCA</sequence>
<gene>
    <name evidence="3" type="ORF">GOP47_0011238</name>
</gene>
<dbReference type="GO" id="GO:0006355">
    <property type="term" value="P:regulation of DNA-templated transcription"/>
    <property type="evidence" value="ECO:0007669"/>
    <property type="project" value="InterPro"/>
</dbReference>
<evidence type="ECO:0000313" key="4">
    <source>
        <dbReference type="Proteomes" id="UP000886520"/>
    </source>
</evidence>
<organism evidence="3 4">
    <name type="scientific">Adiantum capillus-veneris</name>
    <name type="common">Maidenhair fern</name>
    <dbReference type="NCBI Taxonomy" id="13818"/>
    <lineage>
        <taxon>Eukaryota</taxon>
        <taxon>Viridiplantae</taxon>
        <taxon>Streptophyta</taxon>
        <taxon>Embryophyta</taxon>
        <taxon>Tracheophyta</taxon>
        <taxon>Polypodiopsida</taxon>
        <taxon>Polypodiidae</taxon>
        <taxon>Polypodiales</taxon>
        <taxon>Pteridineae</taxon>
        <taxon>Pteridaceae</taxon>
        <taxon>Vittarioideae</taxon>
        <taxon>Adiantum</taxon>
    </lineage>
</organism>
<dbReference type="PANTHER" id="PTHR35300:SF4">
    <property type="entry name" value="HISTONE ACETYLTRANSFERASE"/>
    <property type="match status" value="1"/>
</dbReference>
<proteinExistence type="predicted"/>
<dbReference type="InterPro" id="IPR036529">
    <property type="entry name" value="KIX_dom_sf"/>
</dbReference>
<comment type="caution">
    <text evidence="3">The sequence shown here is derived from an EMBL/GenBank/DDBJ whole genome shotgun (WGS) entry which is preliminary data.</text>
</comment>
<protein>
    <submittedName>
        <fullName evidence="3">Uncharacterized protein</fullName>
    </submittedName>
</protein>
<keyword evidence="4" id="KW-1185">Reference proteome</keyword>
<dbReference type="Proteomes" id="UP000886520">
    <property type="component" value="Chromosome 11"/>
</dbReference>
<keyword evidence="1" id="KW-0539">Nucleus</keyword>
<dbReference type="EMBL" id="JABFUD020000011">
    <property type="protein sequence ID" value="KAI5073225.1"/>
    <property type="molecule type" value="Genomic_DNA"/>
</dbReference>
<dbReference type="GO" id="GO:0003712">
    <property type="term" value="F:transcription coregulator activity"/>
    <property type="evidence" value="ECO:0007669"/>
    <property type="project" value="InterPro"/>
</dbReference>
<evidence type="ECO:0000313" key="3">
    <source>
        <dbReference type="EMBL" id="KAI5073225.1"/>
    </source>
</evidence>
<name>A0A9D4ZHF6_ADICA</name>
<evidence type="ECO:0000256" key="2">
    <source>
        <dbReference type="SAM" id="MobiDB-lite"/>
    </source>
</evidence>